<keyword evidence="2" id="KW-0119">Carbohydrate metabolism</keyword>
<dbReference type="Pfam" id="PF02839">
    <property type="entry name" value="CBM_5_12"/>
    <property type="match status" value="1"/>
</dbReference>
<dbReference type="SMART" id="SM00495">
    <property type="entry name" value="ChtBD3"/>
    <property type="match status" value="4"/>
</dbReference>
<evidence type="ECO:0000256" key="1">
    <source>
        <dbReference type="ARBA" id="ARBA00022801"/>
    </source>
</evidence>
<feature type="non-terminal residue" evidence="4">
    <location>
        <position position="1"/>
    </location>
</feature>
<feature type="domain" description="Chitin-binding type-3" evidence="3">
    <location>
        <begin position="65"/>
        <end position="108"/>
    </location>
</feature>
<dbReference type="GO" id="GO:0000272">
    <property type="term" value="P:polysaccharide catabolic process"/>
    <property type="evidence" value="ECO:0007669"/>
    <property type="project" value="UniProtKB-KW"/>
</dbReference>
<dbReference type="Gene3D" id="2.10.10.90">
    <property type="match status" value="2"/>
</dbReference>
<sequence>AGDISHAAGNELSQMQIDTWKEDREYVKGEKVEYNGTIYELLAPKLAAKVHPDEHGAWNIIGGKVPEWKADRQYYKGSRVFYNGTVYQTKSLTPAAEKPDESFKWVAERVAEWNANKSYPKDTIIRHEGKYYKALSFGYGDLPTDSLWSKWKLVNKDGSDVEKSVAQAKEKPVVPNKIENKVWNFYTLYRTGDIVNHKEKKYEMICEISEMGHEPDKSSWIWKEVNGKQSEGNLKKEDGNNVIIKGWKGYEGDRYKMNDSSEFEGGCTTAYPEILDWIADRDYRTGDIVSYKGAQYKMISNVLSRGDRPGKNPSKWEVLYGGLNME</sequence>
<evidence type="ECO:0000313" key="5">
    <source>
        <dbReference type="Proteomes" id="UP000220691"/>
    </source>
</evidence>
<dbReference type="SUPFAM" id="SSF51055">
    <property type="entry name" value="Carbohydrate binding domain"/>
    <property type="match status" value="2"/>
</dbReference>
<comment type="caution">
    <text evidence="4">The sequence shown here is derived from an EMBL/GenBank/DDBJ whole genome shotgun (WGS) entry which is preliminary data.</text>
</comment>
<feature type="domain" description="Chitin-binding type-3" evidence="3">
    <location>
        <begin position="17"/>
        <end position="61"/>
    </location>
</feature>
<dbReference type="EMBL" id="NUAN01000145">
    <property type="protein sequence ID" value="PEN91250.1"/>
    <property type="molecule type" value="Genomic_DNA"/>
</dbReference>
<evidence type="ECO:0000259" key="3">
    <source>
        <dbReference type="SMART" id="SM00495"/>
    </source>
</evidence>
<gene>
    <name evidence="4" type="ORF">CN553_20975</name>
</gene>
<keyword evidence="2" id="KW-0624">Polysaccharide degradation</keyword>
<dbReference type="GO" id="GO:0004553">
    <property type="term" value="F:hydrolase activity, hydrolyzing O-glycosyl compounds"/>
    <property type="evidence" value="ECO:0007669"/>
    <property type="project" value="InterPro"/>
</dbReference>
<evidence type="ECO:0000313" key="4">
    <source>
        <dbReference type="EMBL" id="PEN91250.1"/>
    </source>
</evidence>
<dbReference type="InterPro" id="IPR036573">
    <property type="entry name" value="CBM_sf_5/12"/>
</dbReference>
<dbReference type="Gene3D" id="2.10.10.20">
    <property type="entry name" value="Carbohydrate-binding module superfamily 5/12"/>
    <property type="match status" value="1"/>
</dbReference>
<dbReference type="GO" id="GO:0005576">
    <property type="term" value="C:extracellular region"/>
    <property type="evidence" value="ECO:0007669"/>
    <property type="project" value="InterPro"/>
</dbReference>
<proteinExistence type="predicted"/>
<dbReference type="Proteomes" id="UP000220691">
    <property type="component" value="Unassembled WGS sequence"/>
</dbReference>
<feature type="domain" description="Chitin-binding type-3" evidence="3">
    <location>
        <begin position="110"/>
        <end position="154"/>
    </location>
</feature>
<dbReference type="InterPro" id="IPR003610">
    <property type="entry name" value="CBM5/12"/>
</dbReference>
<evidence type="ECO:0000256" key="2">
    <source>
        <dbReference type="ARBA" id="ARBA00023326"/>
    </source>
</evidence>
<protein>
    <recommendedName>
        <fullName evidence="3">Chitin-binding type-3 domain-containing protein</fullName>
    </recommendedName>
</protein>
<dbReference type="GO" id="GO:0030246">
    <property type="term" value="F:carbohydrate binding"/>
    <property type="evidence" value="ECO:0007669"/>
    <property type="project" value="InterPro"/>
</dbReference>
<accession>A0A9X6U9A3</accession>
<name>A0A9X6U9A3_BACCE</name>
<dbReference type="AlphaFoldDB" id="A0A9X6U9A3"/>
<dbReference type="RefSeq" id="WP_341456555.1">
    <property type="nucleotide sequence ID" value="NZ_NUAN01000145.1"/>
</dbReference>
<organism evidence="4 5">
    <name type="scientific">Bacillus cereus</name>
    <dbReference type="NCBI Taxonomy" id="1396"/>
    <lineage>
        <taxon>Bacteria</taxon>
        <taxon>Bacillati</taxon>
        <taxon>Bacillota</taxon>
        <taxon>Bacilli</taxon>
        <taxon>Bacillales</taxon>
        <taxon>Bacillaceae</taxon>
        <taxon>Bacillus</taxon>
        <taxon>Bacillus cereus group</taxon>
    </lineage>
</organism>
<feature type="domain" description="Chitin-binding type-3" evidence="3">
    <location>
        <begin position="274"/>
        <end position="319"/>
    </location>
</feature>
<keyword evidence="1" id="KW-0378">Hydrolase</keyword>
<reference evidence="4 5" key="1">
    <citation type="submission" date="2017-09" db="EMBL/GenBank/DDBJ databases">
        <title>Large-scale bioinformatics analysis of Bacillus genomes uncovers conserved roles of natural products in bacterial physiology.</title>
        <authorList>
            <consortium name="Agbiome Team Llc"/>
            <person name="Bleich R.M."/>
            <person name="Kirk G.J."/>
            <person name="Santa Maria K.C."/>
            <person name="Allen S.E."/>
            <person name="Farag S."/>
            <person name="Shank E.A."/>
            <person name="Bowers A."/>
        </authorList>
    </citation>
    <scope>NUCLEOTIDE SEQUENCE [LARGE SCALE GENOMIC DNA]</scope>
    <source>
        <strain evidence="4 5">AFS027647</strain>
    </source>
</reference>